<reference evidence="1 2" key="1">
    <citation type="submission" date="2012-07" db="EMBL/GenBank/DDBJ databases">
        <authorList>
            <person name="Durkin A.S."/>
            <person name="McCorrison J."/>
            <person name="Torralba M."/>
            <person name="Gillis M."/>
            <person name="Methe B."/>
            <person name="Sutton G."/>
            <person name="Nelson K.E."/>
        </authorList>
    </citation>
    <scope>NUCLEOTIDE SEQUENCE [LARGE SCALE GENOMIC DNA]</scope>
    <source>
        <strain evidence="1 2">Fnf 1007</strain>
    </source>
</reference>
<accession>A0AAN3VX38</accession>
<evidence type="ECO:0000313" key="2">
    <source>
        <dbReference type="Proteomes" id="UP000003120"/>
    </source>
</evidence>
<protein>
    <submittedName>
        <fullName evidence="1">Uncharacterized protein</fullName>
    </submittedName>
</protein>
<proteinExistence type="predicted"/>
<sequence>MELSLNFLDKEEKFPISIYDSDEIKIGEILELGYEDEKKKWVKISKMEILKSLPGTNDKVVELTCSPLSIEERRMIIEAYLKRGGKE</sequence>
<dbReference type="Proteomes" id="UP000003120">
    <property type="component" value="Unassembled WGS sequence"/>
</dbReference>
<organism evidence="1 2">
    <name type="scientific">Fusobacterium necrophorum subsp. funduliforme Fnf 1007</name>
    <dbReference type="NCBI Taxonomy" id="1161424"/>
    <lineage>
        <taxon>Bacteria</taxon>
        <taxon>Fusobacteriati</taxon>
        <taxon>Fusobacteriota</taxon>
        <taxon>Fusobacteriia</taxon>
        <taxon>Fusobacteriales</taxon>
        <taxon>Fusobacteriaceae</taxon>
        <taxon>Fusobacterium</taxon>
    </lineage>
</organism>
<dbReference type="EMBL" id="ALKK01000011">
    <property type="protein sequence ID" value="EJU18731.1"/>
    <property type="molecule type" value="Genomic_DNA"/>
</dbReference>
<dbReference type="GeneID" id="75075276"/>
<dbReference type="AlphaFoldDB" id="A0AAN3VX38"/>
<name>A0AAN3VX38_9FUSO</name>
<comment type="caution">
    <text evidence="1">The sequence shown here is derived from an EMBL/GenBank/DDBJ whole genome shotgun (WGS) entry which is preliminary data.</text>
</comment>
<evidence type="ECO:0000313" key="1">
    <source>
        <dbReference type="EMBL" id="EJU18731.1"/>
    </source>
</evidence>
<gene>
    <name evidence="1" type="ORF">HMPREF1127_1032</name>
</gene>
<dbReference type="RefSeq" id="WP_005960343.1">
    <property type="nucleotide sequence ID" value="NZ_ALKK01000011.1"/>
</dbReference>